<dbReference type="InterPro" id="IPR012967">
    <property type="entry name" value="COMT_dimerisation"/>
</dbReference>
<keyword evidence="2" id="KW-0808">Transferase</keyword>
<protein>
    <submittedName>
        <fullName evidence="7">Uncharacterized protein</fullName>
    </submittedName>
</protein>
<evidence type="ECO:0000259" key="5">
    <source>
        <dbReference type="Pfam" id="PF00891"/>
    </source>
</evidence>
<dbReference type="VEuPathDB" id="FungiDB:G647_00344"/>
<dbReference type="Pfam" id="PF00891">
    <property type="entry name" value="Methyltransf_2"/>
    <property type="match status" value="1"/>
</dbReference>
<feature type="domain" description="O-methyltransferase C-terminal" evidence="5">
    <location>
        <begin position="262"/>
        <end position="414"/>
    </location>
</feature>
<dbReference type="GO" id="GO:0032259">
    <property type="term" value="P:methylation"/>
    <property type="evidence" value="ECO:0007669"/>
    <property type="project" value="UniProtKB-KW"/>
</dbReference>
<evidence type="ECO:0000313" key="7">
    <source>
        <dbReference type="EMBL" id="ETI27895.1"/>
    </source>
</evidence>
<dbReference type="InterPro" id="IPR001077">
    <property type="entry name" value="COMT_C"/>
</dbReference>
<dbReference type="AlphaFoldDB" id="V9DM13"/>
<evidence type="ECO:0000313" key="8">
    <source>
        <dbReference type="Proteomes" id="UP000030678"/>
    </source>
</evidence>
<dbReference type="SUPFAM" id="SSF46785">
    <property type="entry name" value="Winged helix' DNA-binding domain"/>
    <property type="match status" value="1"/>
</dbReference>
<dbReference type="Gene3D" id="1.10.10.10">
    <property type="entry name" value="Winged helix-like DNA-binding domain superfamily/Winged helix DNA-binding domain"/>
    <property type="match status" value="1"/>
</dbReference>
<reference evidence="7 8" key="1">
    <citation type="submission" date="2013-03" db="EMBL/GenBank/DDBJ databases">
        <title>The Genome Sequence of Cladophialophora carrionii CBS 160.54.</title>
        <authorList>
            <consortium name="The Broad Institute Genomics Platform"/>
            <person name="Cuomo C."/>
            <person name="de Hoog S."/>
            <person name="Gorbushina A."/>
            <person name="Walker B."/>
            <person name="Young S.K."/>
            <person name="Zeng Q."/>
            <person name="Gargeya S."/>
            <person name="Fitzgerald M."/>
            <person name="Haas B."/>
            <person name="Abouelleil A."/>
            <person name="Allen A.W."/>
            <person name="Alvarado L."/>
            <person name="Arachchi H.M."/>
            <person name="Berlin A.M."/>
            <person name="Chapman S.B."/>
            <person name="Gainer-Dewar J."/>
            <person name="Goldberg J."/>
            <person name="Griggs A."/>
            <person name="Gujja S."/>
            <person name="Hansen M."/>
            <person name="Howarth C."/>
            <person name="Imamovic A."/>
            <person name="Ireland A."/>
            <person name="Larimer J."/>
            <person name="McCowan C."/>
            <person name="Murphy C."/>
            <person name="Pearson M."/>
            <person name="Poon T.W."/>
            <person name="Priest M."/>
            <person name="Roberts A."/>
            <person name="Saif S."/>
            <person name="Shea T."/>
            <person name="Sisk P."/>
            <person name="Sykes S."/>
            <person name="Wortman J."/>
            <person name="Nusbaum C."/>
            <person name="Birren B."/>
        </authorList>
    </citation>
    <scope>NUCLEOTIDE SEQUENCE [LARGE SCALE GENOMIC DNA]</scope>
    <source>
        <strain evidence="7 8">CBS 160.54</strain>
    </source>
</reference>
<evidence type="ECO:0000256" key="4">
    <source>
        <dbReference type="ARBA" id="ARBA00038277"/>
    </source>
</evidence>
<organism evidence="7 8">
    <name type="scientific">Cladophialophora carrionii CBS 160.54</name>
    <dbReference type="NCBI Taxonomy" id="1279043"/>
    <lineage>
        <taxon>Eukaryota</taxon>
        <taxon>Fungi</taxon>
        <taxon>Dikarya</taxon>
        <taxon>Ascomycota</taxon>
        <taxon>Pezizomycotina</taxon>
        <taxon>Eurotiomycetes</taxon>
        <taxon>Chaetothyriomycetidae</taxon>
        <taxon>Chaetothyriales</taxon>
        <taxon>Herpotrichiellaceae</taxon>
        <taxon>Cladophialophora</taxon>
    </lineage>
</organism>
<gene>
    <name evidence="7" type="ORF">G647_00344</name>
</gene>
<dbReference type="GeneID" id="19978837"/>
<dbReference type="InterPro" id="IPR029063">
    <property type="entry name" value="SAM-dependent_MTases_sf"/>
</dbReference>
<dbReference type="RefSeq" id="XP_008721969.1">
    <property type="nucleotide sequence ID" value="XM_008723747.1"/>
</dbReference>
<dbReference type="Gene3D" id="3.40.50.150">
    <property type="entry name" value="Vaccinia Virus protein VP39"/>
    <property type="match status" value="1"/>
</dbReference>
<keyword evidence="3" id="KW-0949">S-adenosyl-L-methionine</keyword>
<evidence type="ECO:0000256" key="3">
    <source>
        <dbReference type="ARBA" id="ARBA00022691"/>
    </source>
</evidence>
<comment type="similarity">
    <text evidence="4">Belongs to the class I-like SAM-binding methyltransferase superfamily. Cation-independent O-methyltransferase family.</text>
</comment>
<dbReference type="PANTHER" id="PTHR43712">
    <property type="entry name" value="PUTATIVE (AFU_ORTHOLOGUE AFUA_4G14580)-RELATED"/>
    <property type="match status" value="1"/>
</dbReference>
<evidence type="ECO:0000259" key="6">
    <source>
        <dbReference type="Pfam" id="PF08100"/>
    </source>
</evidence>
<dbReference type="HOGENOM" id="CLU_005533_1_4_1"/>
<dbReference type="OrthoDB" id="1606438at2759"/>
<accession>V9DM13</accession>
<dbReference type="PANTHER" id="PTHR43712:SF5">
    <property type="entry name" value="O-METHYLTRANSFERASE ASQN-RELATED"/>
    <property type="match status" value="1"/>
</dbReference>
<dbReference type="GO" id="GO:0008171">
    <property type="term" value="F:O-methyltransferase activity"/>
    <property type="evidence" value="ECO:0007669"/>
    <property type="project" value="InterPro"/>
</dbReference>
<sequence length="441" mass="49011">MAAQAFEDISLTSLAESISSNVKIITDILNDQKLPHPTLSPSGPLHYTGGPDDARLQEARTKLLTSAWTLEQLASGPQNYIYWQAYTTKHDLTVLSVFAKFGVFEAVPTTGDISYSDLAAKLPMTERQVRRLFRHAMTKNIFFEPRPDHVAHTALSIAPVRKRSLTPWINHNLGEVLPASSRLGDAIEMYGDSQDTTETAISIAWNLETGKGLFDWFKGDGEGSEKGWRARQFARAMESMAGGGHETEYTADGFDWESLGEAAVVDVGGSSGHISIFLAEKFPGLRLVVQDLPEVETAFEALVPSNLRSRVSYQAHNFMRPQPQQSADVFLLRHVLHDWPDAIAVDILRNIINSREGLIKVGARLIVVDNVMQPRGALPVPIERLITTADIQMWTALNALERSKEDWIDLFRQADKRLDPVAFVQPAGSSETVIEVVFRHE</sequence>
<dbReference type="Pfam" id="PF08100">
    <property type="entry name" value="Dimerisation"/>
    <property type="match status" value="1"/>
</dbReference>
<dbReference type="InterPro" id="IPR036390">
    <property type="entry name" value="WH_DNA-bd_sf"/>
</dbReference>
<keyword evidence="1" id="KW-0489">Methyltransferase</keyword>
<proteinExistence type="inferred from homology"/>
<dbReference type="InterPro" id="IPR036388">
    <property type="entry name" value="WH-like_DNA-bd_sf"/>
</dbReference>
<dbReference type="Proteomes" id="UP000030678">
    <property type="component" value="Unassembled WGS sequence"/>
</dbReference>
<dbReference type="EMBL" id="KB822697">
    <property type="protein sequence ID" value="ETI27895.1"/>
    <property type="molecule type" value="Genomic_DNA"/>
</dbReference>
<dbReference type="InterPro" id="IPR016461">
    <property type="entry name" value="COMT-like"/>
</dbReference>
<evidence type="ECO:0000256" key="2">
    <source>
        <dbReference type="ARBA" id="ARBA00022679"/>
    </source>
</evidence>
<evidence type="ECO:0000256" key="1">
    <source>
        <dbReference type="ARBA" id="ARBA00022603"/>
    </source>
</evidence>
<dbReference type="PROSITE" id="PS51683">
    <property type="entry name" value="SAM_OMT_II"/>
    <property type="match status" value="1"/>
</dbReference>
<feature type="domain" description="O-methyltransferase dimerisation" evidence="6">
    <location>
        <begin position="94"/>
        <end position="156"/>
    </location>
</feature>
<dbReference type="SUPFAM" id="SSF53335">
    <property type="entry name" value="S-adenosyl-L-methionine-dependent methyltransferases"/>
    <property type="match status" value="1"/>
</dbReference>
<name>V9DM13_9EURO</name>